<dbReference type="InterPro" id="IPR005501">
    <property type="entry name" value="LamB/YcsF/PxpA-like"/>
</dbReference>
<evidence type="ECO:0000313" key="1">
    <source>
        <dbReference type="EMBL" id="MDM9631626.1"/>
    </source>
</evidence>
<dbReference type="PANTHER" id="PTHR30292">
    <property type="entry name" value="UNCHARACTERIZED PROTEIN YBGL-RELATED"/>
    <property type="match status" value="1"/>
</dbReference>
<keyword evidence="2" id="KW-1185">Reference proteome</keyword>
<dbReference type="PANTHER" id="PTHR30292:SF0">
    <property type="entry name" value="5-OXOPROLINASE SUBUNIT A"/>
    <property type="match status" value="1"/>
</dbReference>
<dbReference type="GO" id="GO:0017168">
    <property type="term" value="F:5-oxoprolinase (ATP-hydrolyzing) activity"/>
    <property type="evidence" value="ECO:0007669"/>
    <property type="project" value="UniProtKB-EC"/>
</dbReference>
<proteinExistence type="predicted"/>
<comment type="caution">
    <text evidence="1">The sequence shown here is derived from an EMBL/GenBank/DDBJ whole genome shotgun (WGS) entry which is preliminary data.</text>
</comment>
<dbReference type="Gene3D" id="3.20.20.370">
    <property type="entry name" value="Glycoside hydrolase/deacetylase"/>
    <property type="match status" value="1"/>
</dbReference>
<dbReference type="InterPro" id="IPR011330">
    <property type="entry name" value="Glyco_hydro/deAcase_b/a-brl"/>
</dbReference>
<dbReference type="EMBL" id="JAUDUY010000004">
    <property type="protein sequence ID" value="MDM9631626.1"/>
    <property type="molecule type" value="Genomic_DNA"/>
</dbReference>
<keyword evidence="1" id="KW-0378">Hydrolase</keyword>
<gene>
    <name evidence="1" type="primary">pxpA</name>
    <name evidence="1" type="ORF">QU605_09105</name>
</gene>
<protein>
    <submittedName>
        <fullName evidence="1">5-oxoprolinase subunit PxpA</fullName>
        <ecNumber evidence="1">3.5.2.9</ecNumber>
    </submittedName>
</protein>
<dbReference type="CDD" id="cd10801">
    <property type="entry name" value="LamB_YcsF_like_1"/>
    <property type="match status" value="1"/>
</dbReference>
<dbReference type="Proteomes" id="UP001174839">
    <property type="component" value="Unassembled WGS sequence"/>
</dbReference>
<dbReference type="NCBIfam" id="NF003816">
    <property type="entry name" value="PRK05406.1-5"/>
    <property type="match status" value="1"/>
</dbReference>
<dbReference type="EC" id="3.5.2.9" evidence="1"/>
<name>A0ABT7WFD1_9FLAO</name>
<sequence>MATGIDLNCDVGEGVGNEALLFPYISSCNIATGGHAGDVSSMTQVASLAKAQQLLIGAHPSYPDRANFGRVSLEMEKQGFQESMRSQLNSIREVLSALNLKLDHIKAHGALYNDLAKGGALADAYLQVMEPFRGECMLYVPCGSEFAKIARDRGFEIWEEAFADRAYHSDGRLVSRSVPGAVLTDPEAVCNQVLQMISENRVMCTDGSFLHIQPDTICVHGDNPEALEILKRLRSTLFEASIPVKNE</sequence>
<accession>A0ABT7WFD1</accession>
<reference evidence="1" key="1">
    <citation type="submission" date="2023-06" db="EMBL/GenBank/DDBJ databases">
        <title>Robiginitalea aurantiacus sp. nov. and Algoriphagus sediminis sp. nov., isolated from coastal sediment.</title>
        <authorList>
            <person name="Zhou Z.Y."/>
            <person name="An J."/>
            <person name="Jia Y.W."/>
            <person name="Du Z.J."/>
        </authorList>
    </citation>
    <scope>NUCLEOTIDE SEQUENCE</scope>
    <source>
        <strain evidence="1">M39</strain>
    </source>
</reference>
<organism evidence="1 2">
    <name type="scientific">Robiginitalea aurantiaca</name>
    <dbReference type="NCBI Taxonomy" id="3056915"/>
    <lineage>
        <taxon>Bacteria</taxon>
        <taxon>Pseudomonadati</taxon>
        <taxon>Bacteroidota</taxon>
        <taxon>Flavobacteriia</taxon>
        <taxon>Flavobacteriales</taxon>
        <taxon>Flavobacteriaceae</taxon>
        <taxon>Robiginitalea</taxon>
    </lineage>
</organism>
<dbReference type="NCBIfam" id="NF003814">
    <property type="entry name" value="PRK05406.1-3"/>
    <property type="match status" value="1"/>
</dbReference>
<dbReference type="RefSeq" id="WP_289724992.1">
    <property type="nucleotide sequence ID" value="NZ_JAUDUY010000004.1"/>
</dbReference>
<evidence type="ECO:0000313" key="2">
    <source>
        <dbReference type="Proteomes" id="UP001174839"/>
    </source>
</evidence>
<dbReference type="SUPFAM" id="SSF88713">
    <property type="entry name" value="Glycoside hydrolase/deacetylase"/>
    <property type="match status" value="1"/>
</dbReference>
<dbReference type="Pfam" id="PF03746">
    <property type="entry name" value="LamB_YcsF"/>
    <property type="match status" value="1"/>
</dbReference>